<name>C4J1J1_MAIZE</name>
<reference evidence="1" key="1">
    <citation type="journal article" date="2009" name="PLoS Genet.">
        <title>Sequencing, mapping, and analysis of 27,455 maize full-length cDNAs.</title>
        <authorList>
            <person name="Soderlund C."/>
            <person name="Descour A."/>
            <person name="Kudrna D."/>
            <person name="Bomhoff M."/>
            <person name="Boyd L."/>
            <person name="Currie J."/>
            <person name="Angelova A."/>
            <person name="Collura K."/>
            <person name="Wissotski M."/>
            <person name="Ashley E."/>
            <person name="Morrow D."/>
            <person name="Fernandes J."/>
            <person name="Walbot V."/>
            <person name="Yu Y."/>
        </authorList>
    </citation>
    <scope>NUCLEOTIDE SEQUENCE</scope>
    <source>
        <strain evidence="1">B73</strain>
    </source>
</reference>
<sequence length="8" mass="829">MPIIVIGS</sequence>
<evidence type="ECO:0000313" key="1">
    <source>
        <dbReference type="EMBL" id="ACR35041.1"/>
    </source>
</evidence>
<accession>C4J1J1</accession>
<protein>
    <submittedName>
        <fullName evidence="1">Uncharacterized protein</fullName>
    </submittedName>
</protein>
<proteinExistence type="evidence at transcript level"/>
<dbReference type="EMBL" id="BT084688">
    <property type="protein sequence ID" value="ACR35041.1"/>
    <property type="molecule type" value="mRNA"/>
</dbReference>
<organism evidence="1">
    <name type="scientific">Zea mays</name>
    <name type="common">Maize</name>
    <dbReference type="NCBI Taxonomy" id="4577"/>
    <lineage>
        <taxon>Eukaryota</taxon>
        <taxon>Viridiplantae</taxon>
        <taxon>Streptophyta</taxon>
        <taxon>Embryophyta</taxon>
        <taxon>Tracheophyta</taxon>
        <taxon>Spermatophyta</taxon>
        <taxon>Magnoliopsida</taxon>
        <taxon>Liliopsida</taxon>
        <taxon>Poales</taxon>
        <taxon>Poaceae</taxon>
        <taxon>PACMAD clade</taxon>
        <taxon>Panicoideae</taxon>
        <taxon>Andropogonodae</taxon>
        <taxon>Andropogoneae</taxon>
        <taxon>Tripsacinae</taxon>
        <taxon>Zea</taxon>
    </lineage>
</organism>